<dbReference type="AlphaFoldDB" id="A0A8J8NLY0"/>
<sequence length="361" mass="40832">MLYAGSRASRKYLIMHFALLNRETNPIILAIKREKVMVSSFVSNVQFSSHSKGDEVTYIERVKTTDKDLIVCGTFMNGIYFFDTKTGELYRKISVILNSQCSYFDPRNNLLYVQDSYAIQAVDTGTLRRIGDLFTSGIDMNGIKILPSRSNSNKYYVLHKEARISQINTAAEIIVNDALGHLDADEPLFIFDGVVISCFDIECLTLACNVGLVLWNPLQMRYLDAGNVHAVDRLSEDGSIVVYSCIKQEFAGIVVKDIEKDSILKKIEFTIHSVLNFKVLTSYPSILLIQNADGTHVFDLDRDEPKGMLICHNWLETKRNQGIVEILEKSDKGQNQLRIILLKEDLLTSQQSSLLQVIFPL</sequence>
<keyword evidence="2" id="KW-1185">Reference proteome</keyword>
<evidence type="ECO:0000313" key="2">
    <source>
        <dbReference type="Proteomes" id="UP000785679"/>
    </source>
</evidence>
<comment type="caution">
    <text evidence="1">The sequence shown here is derived from an EMBL/GenBank/DDBJ whole genome shotgun (WGS) entry which is preliminary data.</text>
</comment>
<dbReference type="Proteomes" id="UP000785679">
    <property type="component" value="Unassembled WGS sequence"/>
</dbReference>
<organism evidence="1 2">
    <name type="scientific">Halteria grandinella</name>
    <dbReference type="NCBI Taxonomy" id="5974"/>
    <lineage>
        <taxon>Eukaryota</taxon>
        <taxon>Sar</taxon>
        <taxon>Alveolata</taxon>
        <taxon>Ciliophora</taxon>
        <taxon>Intramacronucleata</taxon>
        <taxon>Spirotrichea</taxon>
        <taxon>Stichotrichia</taxon>
        <taxon>Sporadotrichida</taxon>
        <taxon>Halteriidae</taxon>
        <taxon>Halteria</taxon>
    </lineage>
</organism>
<accession>A0A8J8NLY0</accession>
<evidence type="ECO:0000313" key="1">
    <source>
        <dbReference type="EMBL" id="TNV77962.1"/>
    </source>
</evidence>
<proteinExistence type="predicted"/>
<dbReference type="EMBL" id="RRYP01011096">
    <property type="protein sequence ID" value="TNV77962.1"/>
    <property type="molecule type" value="Genomic_DNA"/>
</dbReference>
<name>A0A8J8NLY0_HALGN</name>
<dbReference type="SUPFAM" id="SSF50998">
    <property type="entry name" value="Quinoprotein alcohol dehydrogenase-like"/>
    <property type="match status" value="1"/>
</dbReference>
<dbReference type="InterPro" id="IPR011047">
    <property type="entry name" value="Quinoprotein_ADH-like_sf"/>
</dbReference>
<protein>
    <submittedName>
        <fullName evidence="1">Uncharacterized protein</fullName>
    </submittedName>
</protein>
<gene>
    <name evidence="1" type="ORF">FGO68_gene3262</name>
</gene>
<reference evidence="1" key="1">
    <citation type="submission" date="2019-06" db="EMBL/GenBank/DDBJ databases">
        <authorList>
            <person name="Zheng W."/>
        </authorList>
    </citation>
    <scope>NUCLEOTIDE SEQUENCE</scope>
    <source>
        <strain evidence="1">QDHG01</strain>
    </source>
</reference>